<dbReference type="RefSeq" id="WP_110922496.1">
    <property type="nucleotide sequence ID" value="NZ_QJSU01000002.1"/>
</dbReference>
<feature type="domain" description="Toxin VasX N-terminal region" evidence="2">
    <location>
        <begin position="33"/>
        <end position="154"/>
    </location>
</feature>
<keyword evidence="1" id="KW-1133">Transmembrane helix</keyword>
<evidence type="ECO:0000256" key="1">
    <source>
        <dbReference type="SAM" id="Phobius"/>
    </source>
</evidence>
<evidence type="ECO:0000259" key="2">
    <source>
        <dbReference type="Pfam" id="PF20249"/>
    </source>
</evidence>
<dbReference type="Pfam" id="PF20249">
    <property type="entry name" value="VasX_N"/>
    <property type="match status" value="1"/>
</dbReference>
<accession>A0A2V4UMY6</accession>
<dbReference type="OrthoDB" id="8664525at2"/>
<keyword evidence="1" id="KW-0472">Membrane</keyword>
<protein>
    <recommendedName>
        <fullName evidence="2">Toxin VasX N-terminal region domain-containing protein</fullName>
    </recommendedName>
</protein>
<organism evidence="3 4">
    <name type="scientific">Psychrobacter fozii</name>
    <dbReference type="NCBI Taxonomy" id="198480"/>
    <lineage>
        <taxon>Bacteria</taxon>
        <taxon>Pseudomonadati</taxon>
        <taxon>Pseudomonadota</taxon>
        <taxon>Gammaproteobacteria</taxon>
        <taxon>Moraxellales</taxon>
        <taxon>Moraxellaceae</taxon>
        <taxon>Psychrobacter</taxon>
    </lineage>
</organism>
<evidence type="ECO:0000313" key="4">
    <source>
        <dbReference type="Proteomes" id="UP000247746"/>
    </source>
</evidence>
<keyword evidence="4" id="KW-1185">Reference proteome</keyword>
<comment type="caution">
    <text evidence="3">The sequence shown here is derived from an EMBL/GenBank/DDBJ whole genome shotgun (WGS) entry which is preliminary data.</text>
</comment>
<keyword evidence="1" id="KW-0812">Transmembrane</keyword>
<dbReference type="InterPro" id="IPR048126">
    <property type="entry name" value="Toxin_VasX"/>
</dbReference>
<dbReference type="AlphaFoldDB" id="A0A2V4UMY6"/>
<reference evidence="3 4" key="1">
    <citation type="submission" date="2018-06" db="EMBL/GenBank/DDBJ databases">
        <title>Genomic Encyclopedia of Type Strains, Phase III (KMG-III): the genomes of soil and plant-associated and newly described type strains.</title>
        <authorList>
            <person name="Whitman W."/>
        </authorList>
    </citation>
    <scope>NUCLEOTIDE SEQUENCE [LARGE SCALE GENOMIC DNA]</scope>
    <source>
        <strain evidence="3 4">CECT 5889</strain>
    </source>
</reference>
<gene>
    <name evidence="3" type="ORF">DFP82_102292</name>
</gene>
<dbReference type="InterPro" id="IPR046864">
    <property type="entry name" value="VasX_N"/>
</dbReference>
<sequence>MAERCEQCLTEGITIFPARSGYIFEQTALVLDSKLKARVLREGYMYILDDTGKWYGYVVTEGRYLKGFTVTGVSGPPPLVKEPDLPYKDSTCLKGGNCTALNSFIRIPNPNNDIETLWIAYSPVKWTKTVLNRHKNNTDDAKTNNMIEVPVSATKSKSTASLGVESQDAGSYDLWRYDPDGAGENPIAQYYSAEYLIEVINPWTKEPYSPDKTSEDEALGKALIKTEEGGSRVLMVLFKDVIGELIDLNEMMINIEDYHDSKLLKSMSVNSFDTLNHKAFIANTILDLKNQIKSNAPAYADKRKLESLSNPYGSNHIFLTSKENLAKGYYKNNWEEGFKKLIRYDEMSRWLSSYKEKQATSNEDREKQLKPIIEAYGLTWYSTTLHNEMTYNFDDVDIDSCASYTLTVQDGIGSTSKYLEISQYYTYLLSFHPLLKSYNYVGRACCFNNKAMIEKFESATTADGITLEGITTLSWSAAASEILSKIREKYLEKLKTHGTTITLEKLIFDPYLYVRRVGTETKATSTLYPHIQLGRSDLLMSIFTKRPLSVVTIEGNLREITKGVYGLLKTELSKNGGQQTSNNKLKDAASQFIAQLEKDDITVDKKISTKVKVFVDIDALSSANGAKSSVGIAKSIMTDRKLQFDEFKIFYKNQASQSGIGNLGGALQVLCCLSLFKGLIASSDNEAKEPLYKFGASIAILAGGVVQHRADVVGLRIELYESVSTNSIHRQLKLTRMVEGSEIAYSSLKFGARALNIGGAAVFAYYDIKAAQENTENGDILMAGLYYTSAISGVGATGLLMFAATASWVPVAGWVVLGISIVAGLAIMWFQETPLEKWVKYGIWGMDSNGWSLDFEQAQLEKASEGIEIDIEENQK</sequence>
<feature type="transmembrane region" description="Helical" evidence="1">
    <location>
        <begin position="780"/>
        <end position="805"/>
    </location>
</feature>
<name>A0A2V4UMY6_9GAMM</name>
<dbReference type="Proteomes" id="UP000247746">
    <property type="component" value="Unassembled WGS sequence"/>
</dbReference>
<dbReference type="EMBL" id="QJSU01000002">
    <property type="protein sequence ID" value="PYE40329.1"/>
    <property type="molecule type" value="Genomic_DNA"/>
</dbReference>
<proteinExistence type="predicted"/>
<dbReference type="NCBIfam" id="NF041559">
    <property type="entry name" value="BTH_I2691_fam"/>
    <property type="match status" value="1"/>
</dbReference>
<evidence type="ECO:0000313" key="3">
    <source>
        <dbReference type="EMBL" id="PYE40329.1"/>
    </source>
</evidence>
<dbReference type="CDD" id="cd20707">
    <property type="entry name" value="MIX_III"/>
    <property type="match status" value="1"/>
</dbReference>
<feature type="transmembrane region" description="Helical" evidence="1">
    <location>
        <begin position="811"/>
        <end position="830"/>
    </location>
</feature>